<organism evidence="1 2">
    <name type="scientific">Bodo saltans</name>
    <name type="common">Flagellated protozoan</name>
    <dbReference type="NCBI Taxonomy" id="75058"/>
    <lineage>
        <taxon>Eukaryota</taxon>
        <taxon>Discoba</taxon>
        <taxon>Euglenozoa</taxon>
        <taxon>Kinetoplastea</taxon>
        <taxon>Metakinetoplastina</taxon>
        <taxon>Eubodonida</taxon>
        <taxon>Bodonidae</taxon>
        <taxon>Bodo</taxon>
    </lineage>
</organism>
<proteinExistence type="predicted"/>
<sequence length="236" mass="26083">MDGRNIFEATQLSTQDERMSAAPLPMDVSSLFASVLSALRSTAPPEQRDGIVFQAVMMLMADNWSAFDTARPPVQQYLQQVITGDITREAYVYSLSQTLVLCLSEDADVSLELVSVCREDADPLGMTADLCNRHFKNIVDGLLDFEATPEQPFSRAFRGAVIAFVGEWFDALIELFLYGEQALPGLLQHISQLAARTIAQRSPEHAGMAMMAAPMAMGFFQRLYREYKATQVAGAQ</sequence>
<keyword evidence="2" id="KW-1185">Reference proteome</keyword>
<protein>
    <submittedName>
        <fullName evidence="1">Uncharacterized protein</fullName>
    </submittedName>
</protein>
<dbReference type="Proteomes" id="UP000051952">
    <property type="component" value="Unassembled WGS sequence"/>
</dbReference>
<reference evidence="2" key="1">
    <citation type="submission" date="2015-09" db="EMBL/GenBank/DDBJ databases">
        <authorList>
            <consortium name="Pathogen Informatics"/>
        </authorList>
    </citation>
    <scope>NUCLEOTIDE SEQUENCE [LARGE SCALE GENOMIC DNA]</scope>
    <source>
        <strain evidence="2">Lake Konstanz</strain>
    </source>
</reference>
<dbReference type="AlphaFoldDB" id="A0A0S4KLZ9"/>
<dbReference type="EMBL" id="CYKH01002252">
    <property type="protein sequence ID" value="CUI15619.1"/>
    <property type="molecule type" value="Genomic_DNA"/>
</dbReference>
<evidence type="ECO:0000313" key="1">
    <source>
        <dbReference type="EMBL" id="CUI15619.1"/>
    </source>
</evidence>
<accession>A0A0S4KLZ9</accession>
<evidence type="ECO:0000313" key="2">
    <source>
        <dbReference type="Proteomes" id="UP000051952"/>
    </source>
</evidence>
<name>A0A0S4KLZ9_BODSA</name>
<dbReference type="VEuPathDB" id="TriTrypDB:BSAL_48715"/>
<gene>
    <name evidence="1" type="ORF">BSAL_48715</name>
</gene>